<dbReference type="SUPFAM" id="SSF52540">
    <property type="entry name" value="P-loop containing nucleoside triphosphate hydrolases"/>
    <property type="match status" value="1"/>
</dbReference>
<dbReference type="InterPro" id="IPR045063">
    <property type="entry name" value="Dynamin_N"/>
</dbReference>
<feature type="region of interest" description="Disordered" evidence="1">
    <location>
        <begin position="524"/>
        <end position="554"/>
    </location>
</feature>
<feature type="compositionally biased region" description="Basic and acidic residues" evidence="1">
    <location>
        <begin position="645"/>
        <end position="655"/>
    </location>
</feature>
<dbReference type="InterPro" id="IPR053082">
    <property type="entry name" value="Nuclear_GTPase_SLIP-GC"/>
</dbReference>
<evidence type="ECO:0000259" key="2">
    <source>
        <dbReference type="Pfam" id="PF00350"/>
    </source>
</evidence>
<feature type="compositionally biased region" description="Acidic residues" evidence="1">
    <location>
        <begin position="532"/>
        <end position="544"/>
    </location>
</feature>
<evidence type="ECO:0000256" key="1">
    <source>
        <dbReference type="SAM" id="MobiDB-lite"/>
    </source>
</evidence>
<evidence type="ECO:0000313" key="5">
    <source>
        <dbReference type="Proteomes" id="UP000830375"/>
    </source>
</evidence>
<protein>
    <submittedName>
        <fullName evidence="4">149 kDa protein</fullName>
    </submittedName>
</protein>
<evidence type="ECO:0000259" key="3">
    <source>
        <dbReference type="Pfam" id="PF03372"/>
    </source>
</evidence>
<feature type="domain" description="Endonuclease/exonuclease/phosphatase" evidence="3">
    <location>
        <begin position="9"/>
        <end position="231"/>
    </location>
</feature>
<dbReference type="CDD" id="cd09076">
    <property type="entry name" value="L1-EN"/>
    <property type="match status" value="1"/>
</dbReference>
<proteinExistence type="predicted"/>
<gene>
    <name evidence="4" type="ORF">H4Q32_006432</name>
</gene>
<dbReference type="SUPFAM" id="SSF56219">
    <property type="entry name" value="DNase I-like"/>
    <property type="match status" value="1"/>
</dbReference>
<evidence type="ECO:0000313" key="4">
    <source>
        <dbReference type="EMBL" id="KAI2653071.1"/>
    </source>
</evidence>
<accession>A0ABQ8LS27</accession>
<dbReference type="Gene3D" id="3.40.50.300">
    <property type="entry name" value="P-loop containing nucleotide triphosphate hydrolases"/>
    <property type="match status" value="1"/>
</dbReference>
<dbReference type="InterPro" id="IPR005135">
    <property type="entry name" value="Endo/exonuclease/phosphatase"/>
</dbReference>
<dbReference type="EMBL" id="JACTAM010000019">
    <property type="protein sequence ID" value="KAI2653071.1"/>
    <property type="molecule type" value="Genomic_DNA"/>
</dbReference>
<dbReference type="PANTHER" id="PTHR47308:SF1">
    <property type="entry name" value="NUCLEAR GTPASE SLIP-GC"/>
    <property type="match status" value="1"/>
</dbReference>
<feature type="region of interest" description="Disordered" evidence="1">
    <location>
        <begin position="645"/>
        <end position="664"/>
    </location>
</feature>
<dbReference type="Pfam" id="PF03372">
    <property type="entry name" value="Exo_endo_phos"/>
    <property type="match status" value="1"/>
</dbReference>
<dbReference type="Gene3D" id="3.60.10.10">
    <property type="entry name" value="Endonuclease/exonuclease/phosphatase"/>
    <property type="match status" value="1"/>
</dbReference>
<dbReference type="InterPro" id="IPR027417">
    <property type="entry name" value="P-loop_NTPase"/>
</dbReference>
<dbReference type="InterPro" id="IPR036691">
    <property type="entry name" value="Endo/exonu/phosph_ase_sf"/>
</dbReference>
<feature type="domain" description="Dynamin N-terminal" evidence="2">
    <location>
        <begin position="678"/>
        <end position="747"/>
    </location>
</feature>
<dbReference type="PANTHER" id="PTHR47308">
    <property type="entry name" value="NUCLEAR GTPASE SLIP-GC"/>
    <property type="match status" value="1"/>
</dbReference>
<keyword evidence="5" id="KW-1185">Reference proteome</keyword>
<organism evidence="4 5">
    <name type="scientific">Labeo rohita</name>
    <name type="common">Indian major carp</name>
    <name type="synonym">Cyprinus rohita</name>
    <dbReference type="NCBI Taxonomy" id="84645"/>
    <lineage>
        <taxon>Eukaryota</taxon>
        <taxon>Metazoa</taxon>
        <taxon>Chordata</taxon>
        <taxon>Craniata</taxon>
        <taxon>Vertebrata</taxon>
        <taxon>Euteleostomi</taxon>
        <taxon>Actinopterygii</taxon>
        <taxon>Neopterygii</taxon>
        <taxon>Teleostei</taxon>
        <taxon>Ostariophysi</taxon>
        <taxon>Cypriniformes</taxon>
        <taxon>Cyprinidae</taxon>
        <taxon>Labeoninae</taxon>
        <taxon>Labeonini</taxon>
        <taxon>Labeo</taxon>
    </lineage>
</organism>
<reference evidence="4 5" key="1">
    <citation type="submission" date="2022-01" db="EMBL/GenBank/DDBJ databases">
        <title>A high-quality chromosome-level genome assembly of rohu carp, Labeo rohita.</title>
        <authorList>
            <person name="Arick M.A. II"/>
            <person name="Hsu C.-Y."/>
            <person name="Magbanua Z."/>
            <person name="Pechanova O."/>
            <person name="Grover C."/>
            <person name="Miller E."/>
            <person name="Thrash A."/>
            <person name="Ezzel L."/>
            <person name="Alam S."/>
            <person name="Benzie J."/>
            <person name="Hamilton M."/>
            <person name="Karsi A."/>
            <person name="Lawrence M.L."/>
            <person name="Peterson D.G."/>
        </authorList>
    </citation>
    <scope>NUCLEOTIDE SEQUENCE [LARGE SCALE GENOMIC DNA]</scope>
    <source>
        <strain evidence="5">BAU-BD-2019</strain>
        <tissue evidence="4">Blood</tissue>
    </source>
</reference>
<comment type="caution">
    <text evidence="4">The sequence shown here is derived from an EMBL/GenBank/DDBJ whole genome shotgun (WGS) entry which is preliminary data.</text>
</comment>
<dbReference type="Proteomes" id="UP000830375">
    <property type="component" value="Unassembled WGS sequence"/>
</dbReference>
<name>A0ABQ8LS27_LABRO</name>
<dbReference type="Pfam" id="PF00350">
    <property type="entry name" value="Dynamin_N"/>
    <property type="match status" value="1"/>
</dbReference>
<sequence length="813" mass="93463">MSTQTINFITWNVNGLRQNRQQKFQELQNADVVFLQETHIGVGDENIIQNYEDKWYFYYTQYNSSSKGTAILVRKTLDFKHISDEKDHCGAYVVLKCKLGGQLYTLVSVYNHETDTKTLDSLSRYLQSMTTGLLVIGGDFNTILNPFIDKKWNTNKMTKNRNHRKLLLFLERFVTSLQLVDVWRRKNPIKQDYTYYIKDTPVSRLDYFFVPEECMWRVRSCKIRDTKITDHQPVCLETNVPADSFQEDPQIQASLQLLNLKNDLLRDELFDEESLDTVSEVDIVTAVNSLQVSDTPRPDGIPVSFYKDKIQDIIPYIKMLYDRIQRGAFNCSERYFNESLKSPHDDNQHFFNVDYLIIATILARHLDDFLKPVSKGKLKDSATIMITYKTLCTQTMLPQFKDEIEEQNKSNSTLCQDFLTVENLLGDTEDFSAQKDNLLCQGCPLTPVLILSKLKCYALKLCKNLENYAIHVFKSSVIVCIPPEDLDKVNTMANRTNEEYDIQTLSKLHVSCIHKSSAVDCDEDEEKKCPESEMESEECEESDYESNGNEEKDKLMESGGRTAMYAVVTLQDSDEVMVAPSNWLSEDKKQCYWPPFKSKEKYLKAVMTGLEPSTGGKPWEKLAVLFHVEYGTYEQAKEKQAAMREKEQHFGEQRPPHNGQPRDAIAKMDKDKRRKETIGVFGKTGQGKSSLLNAILGLHYLLPSGCFGACTSVVTQVEANLTDSNYAAEIELISKEEWENEMSSTDNRTETVIERITALYGADADKKTLEELKNSDKYAEIDNFLSATKKTISHTKVRAKYIWSRHMTTVHTF</sequence>